<dbReference type="Proteomes" id="UP000813637">
    <property type="component" value="Unassembled WGS sequence"/>
</dbReference>
<accession>A0A9Q3V9Z6</accession>
<dbReference type="EMBL" id="JAAMYB010000004">
    <property type="protein sequence ID" value="MCD3194808.1"/>
    <property type="molecule type" value="Genomic_DNA"/>
</dbReference>
<proteinExistence type="predicted"/>
<sequence length="180" mass="20632">MEILLAIMACIVGLFIYIIVKDEKRINAEKNEYDIKINWLCDYIGGIPLFDENKNNIGKQMDVQVRGKTNSLYIKSLSNANEIDISINNITNMESKTKEQIISKQVSPSLTKILTFGVFSIGMGTTETEKLTEKYLIVEYKDEKGKDVVFALRTSYAEDYIREIKHLKGEEYVIDIKNCI</sequence>
<dbReference type="RefSeq" id="WP_015978995.1">
    <property type="nucleotide sequence ID" value="NZ_JAAMYB010000004.1"/>
</dbReference>
<reference evidence="1" key="2">
    <citation type="journal article" date="2021" name="Microorganisms">
        <title>Extensive Genome Exploration of Clostridium botulinum Group III Field Strains.</title>
        <authorList>
            <person name="Fillo S."/>
            <person name="Giordani F."/>
            <person name="Tonon E."/>
            <person name="Drigo I."/>
            <person name="Anselmo A."/>
            <person name="Fortunato A."/>
            <person name="Lista F."/>
            <person name="Bano L."/>
        </authorList>
    </citation>
    <scope>NUCLEOTIDE SEQUENCE</scope>
    <source>
        <strain evidence="1">IZSVe-TV_9877_3_12</strain>
    </source>
</reference>
<protein>
    <submittedName>
        <fullName evidence="1">Uncharacterized protein</fullName>
    </submittedName>
</protein>
<reference evidence="1" key="1">
    <citation type="submission" date="2020-02" db="EMBL/GenBank/DDBJ databases">
        <authorList>
            <person name="Fillo S."/>
            <person name="Giordani F."/>
            <person name="Tonon E."/>
            <person name="Drigo I."/>
            <person name="Anselmo A."/>
            <person name="Fortunato A."/>
            <person name="Bano L."/>
            <person name="Lista F."/>
        </authorList>
    </citation>
    <scope>NUCLEOTIDE SEQUENCE</scope>
    <source>
        <strain evidence="1">IZSVe-TV_9877_3_12</strain>
    </source>
</reference>
<gene>
    <name evidence="1" type="ORF">G8S53_05825</name>
</gene>
<organism evidence="1 2">
    <name type="scientific">Clostridium botulinum C</name>
    <dbReference type="NCBI Taxonomy" id="36828"/>
    <lineage>
        <taxon>Bacteria</taxon>
        <taxon>Bacillati</taxon>
        <taxon>Bacillota</taxon>
        <taxon>Clostridia</taxon>
        <taxon>Eubacteriales</taxon>
        <taxon>Clostridiaceae</taxon>
        <taxon>Clostridium</taxon>
    </lineage>
</organism>
<dbReference type="AlphaFoldDB" id="A0A9Q3V9Z6"/>
<evidence type="ECO:0000313" key="1">
    <source>
        <dbReference type="EMBL" id="MCD3194808.1"/>
    </source>
</evidence>
<evidence type="ECO:0000313" key="2">
    <source>
        <dbReference type="Proteomes" id="UP000813637"/>
    </source>
</evidence>
<comment type="caution">
    <text evidence="1">The sequence shown here is derived from an EMBL/GenBank/DDBJ whole genome shotgun (WGS) entry which is preliminary data.</text>
</comment>
<name>A0A9Q3V9Z6_CLOBO</name>